<dbReference type="GO" id="GO:0003677">
    <property type="term" value="F:DNA binding"/>
    <property type="evidence" value="ECO:0007669"/>
    <property type="project" value="UniProtKB-KW"/>
</dbReference>
<dbReference type="EMBL" id="JALLAZ020001301">
    <property type="protein sequence ID" value="KAL3777263.1"/>
    <property type="molecule type" value="Genomic_DNA"/>
</dbReference>
<keyword evidence="9" id="KW-1185">Reference proteome</keyword>
<dbReference type="SUPFAM" id="SSF54171">
    <property type="entry name" value="DNA-binding domain"/>
    <property type="match status" value="1"/>
</dbReference>
<feature type="region of interest" description="Disordered" evidence="6">
    <location>
        <begin position="530"/>
        <end position="620"/>
    </location>
</feature>
<feature type="domain" description="AP2/ERF" evidence="7">
    <location>
        <begin position="650"/>
        <end position="708"/>
    </location>
</feature>
<comment type="subcellular location">
    <subcellularLocation>
        <location evidence="1">Nucleus</location>
    </subcellularLocation>
</comment>
<proteinExistence type="predicted"/>
<dbReference type="PROSITE" id="PS51032">
    <property type="entry name" value="AP2_ERF"/>
    <property type="match status" value="1"/>
</dbReference>
<accession>A0ABD3NPP1</accession>
<gene>
    <name evidence="8" type="ORF">ACHAW5_005412</name>
</gene>
<feature type="region of interest" description="Disordered" evidence="6">
    <location>
        <begin position="404"/>
        <end position="479"/>
    </location>
</feature>
<feature type="compositionally biased region" description="Polar residues" evidence="6">
    <location>
        <begin position="347"/>
        <end position="356"/>
    </location>
</feature>
<dbReference type="InterPro" id="IPR016177">
    <property type="entry name" value="DNA-bd_dom_sf"/>
</dbReference>
<keyword evidence="4" id="KW-0804">Transcription</keyword>
<evidence type="ECO:0000256" key="6">
    <source>
        <dbReference type="SAM" id="MobiDB-lite"/>
    </source>
</evidence>
<feature type="compositionally biased region" description="Low complexity" evidence="6">
    <location>
        <begin position="424"/>
        <end position="434"/>
    </location>
</feature>
<feature type="region of interest" description="Disordered" evidence="6">
    <location>
        <begin position="1"/>
        <end position="110"/>
    </location>
</feature>
<dbReference type="Proteomes" id="UP001530315">
    <property type="component" value="Unassembled WGS sequence"/>
</dbReference>
<dbReference type="InterPro" id="IPR036955">
    <property type="entry name" value="AP2/ERF_dom_sf"/>
</dbReference>
<organism evidence="8 9">
    <name type="scientific">Stephanodiscus triporus</name>
    <dbReference type="NCBI Taxonomy" id="2934178"/>
    <lineage>
        <taxon>Eukaryota</taxon>
        <taxon>Sar</taxon>
        <taxon>Stramenopiles</taxon>
        <taxon>Ochrophyta</taxon>
        <taxon>Bacillariophyta</taxon>
        <taxon>Coscinodiscophyceae</taxon>
        <taxon>Thalassiosirophycidae</taxon>
        <taxon>Stephanodiscales</taxon>
        <taxon>Stephanodiscaceae</taxon>
        <taxon>Stephanodiscus</taxon>
    </lineage>
</organism>
<dbReference type="SMART" id="SM00380">
    <property type="entry name" value="AP2"/>
    <property type="match status" value="1"/>
</dbReference>
<evidence type="ECO:0000256" key="4">
    <source>
        <dbReference type="ARBA" id="ARBA00023163"/>
    </source>
</evidence>
<dbReference type="AlphaFoldDB" id="A0ABD3NPP1"/>
<comment type="caution">
    <text evidence="8">The sequence shown here is derived from an EMBL/GenBank/DDBJ whole genome shotgun (WGS) entry which is preliminary data.</text>
</comment>
<dbReference type="InterPro" id="IPR001471">
    <property type="entry name" value="AP2/ERF_dom"/>
</dbReference>
<protein>
    <recommendedName>
        <fullName evidence="7">AP2/ERF domain-containing protein</fullName>
    </recommendedName>
</protein>
<reference evidence="8 9" key="1">
    <citation type="submission" date="2024-10" db="EMBL/GenBank/DDBJ databases">
        <title>Updated reference genomes for cyclostephanoid diatoms.</title>
        <authorList>
            <person name="Roberts W.R."/>
            <person name="Alverson A.J."/>
        </authorList>
    </citation>
    <scope>NUCLEOTIDE SEQUENCE [LARGE SCALE GENOMIC DNA]</scope>
    <source>
        <strain evidence="8 9">AJA276-08</strain>
    </source>
</reference>
<keyword evidence="3" id="KW-0238">DNA-binding</keyword>
<feature type="compositionally biased region" description="Basic residues" evidence="6">
    <location>
        <begin position="560"/>
        <end position="572"/>
    </location>
</feature>
<name>A0ABD3NPP1_9STRA</name>
<feature type="compositionally biased region" description="Basic and acidic residues" evidence="6">
    <location>
        <begin position="13"/>
        <end position="22"/>
    </location>
</feature>
<evidence type="ECO:0000256" key="3">
    <source>
        <dbReference type="ARBA" id="ARBA00023125"/>
    </source>
</evidence>
<evidence type="ECO:0000313" key="9">
    <source>
        <dbReference type="Proteomes" id="UP001530315"/>
    </source>
</evidence>
<keyword evidence="5" id="KW-0539">Nucleus</keyword>
<sequence length="732" mass="77283">MLKGDGGGGQQRGRSDRHHDEQCPSTPAVPNHLYHHHHQRGDGRVPPPPSSFLAAKISPLRSSARRNNEKGGGGKSSIATATTTTASFSVREKTPPPPPPSGGMDSARLSTGWCLTPRTPKPPPSEYRVGGIGGGGGCARGGAPTTTTTMTTDAQQHLHLQTPCRMTPTNFASDFGRAHRKEGSMNALDVSNVYAWLHSPTGQGLFTPSGGLNSLSVTNTPRGMYGFSASDNINAGCHGPPKLAPSPRHHSQGYFASVELEAGGDVGVNTPKIPDSQRSMICISPLASRRSGKKGGHAGVGGGVEGAPDTPMSINFSEVFASPRLPTPRLRRTLAPFGSRAEDCAPSSDSRQSSPVASALHSAERDINLDDDLNALLQLAETATPGGRPSMAFMSPLLTNSLRTASDASRNGDPPSSLQLPIIRGSSVRSSGSGATPPQLAIRSMSSGSAPPIKSSLKSKSKKRKLPDGEYHGQEQSQAGYTQPSMMHYRHPLAANPAPAVTDAHHGYYHHPGYGSHHGCAYTSTDHHAPQQHYAYPDQPPPASTSGSPIDAPSPVVSSKKSKSRSKSKSSTKGKAASPVPSGAAPKRVRKSSPKVGVDKSFPDCDGAPKKSKNSVSDPADKERITAAIIAVNSVYGDGSEKERKLKEVTLRGVTQRPSKKWQAQLYYAGKSRYIGVFDSKEKASLAYEIAREVLKTDKDEHGPSNAEETERNVCLARKAAFAGINEHTCPE</sequence>
<evidence type="ECO:0000313" key="8">
    <source>
        <dbReference type="EMBL" id="KAL3777263.1"/>
    </source>
</evidence>
<evidence type="ECO:0000259" key="7">
    <source>
        <dbReference type="PROSITE" id="PS51032"/>
    </source>
</evidence>
<evidence type="ECO:0000256" key="2">
    <source>
        <dbReference type="ARBA" id="ARBA00023015"/>
    </source>
</evidence>
<feature type="compositionally biased region" description="Basic and acidic residues" evidence="6">
    <location>
        <begin position="597"/>
        <end position="609"/>
    </location>
</feature>
<evidence type="ECO:0000256" key="1">
    <source>
        <dbReference type="ARBA" id="ARBA00004123"/>
    </source>
</evidence>
<feature type="region of interest" description="Disordered" evidence="6">
    <location>
        <begin position="339"/>
        <end position="361"/>
    </location>
</feature>
<feature type="compositionally biased region" description="Polar residues" evidence="6">
    <location>
        <begin position="404"/>
        <end position="419"/>
    </location>
</feature>
<feature type="region of interest" description="Disordered" evidence="6">
    <location>
        <begin position="287"/>
        <end position="311"/>
    </location>
</feature>
<evidence type="ECO:0000256" key="5">
    <source>
        <dbReference type="ARBA" id="ARBA00023242"/>
    </source>
</evidence>
<feature type="compositionally biased region" description="Gly residues" evidence="6">
    <location>
        <begin position="1"/>
        <end position="11"/>
    </location>
</feature>
<dbReference type="GO" id="GO:0005634">
    <property type="term" value="C:nucleus"/>
    <property type="evidence" value="ECO:0007669"/>
    <property type="project" value="UniProtKB-SubCell"/>
</dbReference>
<keyword evidence="2" id="KW-0805">Transcription regulation</keyword>
<dbReference type="Gene3D" id="3.30.730.10">
    <property type="entry name" value="AP2/ERF domain"/>
    <property type="match status" value="1"/>
</dbReference>